<name>V6LQQ5_9EUKA</name>
<evidence type="ECO:0000313" key="3">
    <source>
        <dbReference type="EMBL" id="KAH0576404.1"/>
    </source>
</evidence>
<dbReference type="EMBL" id="AUWU02000002">
    <property type="protein sequence ID" value="KAH0576404.1"/>
    <property type="molecule type" value="Genomic_DNA"/>
</dbReference>
<proteinExistence type="predicted"/>
<keyword evidence="4" id="KW-1185">Reference proteome</keyword>
<evidence type="ECO:0000256" key="1">
    <source>
        <dbReference type="SAM" id="Phobius"/>
    </source>
</evidence>
<evidence type="ECO:0000313" key="4">
    <source>
        <dbReference type="Proteomes" id="UP000018208"/>
    </source>
</evidence>
<reference evidence="2 3" key="1">
    <citation type="journal article" date="2014" name="PLoS Genet.">
        <title>The Genome of Spironucleus salmonicida Highlights a Fish Pathogen Adapted to Fluctuating Environments.</title>
        <authorList>
            <person name="Xu F."/>
            <person name="Jerlstrom-Hultqvist J."/>
            <person name="Einarsson E."/>
            <person name="Astvaldsson A."/>
            <person name="Svard S.G."/>
            <person name="Andersson J.O."/>
        </authorList>
    </citation>
    <scope>NUCLEOTIDE SEQUENCE</scope>
    <source>
        <strain evidence="3">ATCC 50377</strain>
    </source>
</reference>
<evidence type="ECO:0000313" key="2">
    <source>
        <dbReference type="EMBL" id="EST47007.1"/>
    </source>
</evidence>
<gene>
    <name evidence="2" type="ORF">SS50377_12962</name>
    <name evidence="3" type="ORF">SS50377_21968</name>
</gene>
<keyword evidence="1" id="KW-0472">Membrane</keyword>
<dbReference type="AlphaFoldDB" id="V6LQQ5"/>
<dbReference type="EMBL" id="KI546053">
    <property type="protein sequence ID" value="EST47007.1"/>
    <property type="molecule type" value="Genomic_DNA"/>
</dbReference>
<feature type="transmembrane region" description="Helical" evidence="1">
    <location>
        <begin position="225"/>
        <end position="247"/>
    </location>
</feature>
<accession>V6LQQ5</accession>
<dbReference type="Proteomes" id="UP000018208">
    <property type="component" value="Unassembled WGS sequence"/>
</dbReference>
<reference evidence="3" key="2">
    <citation type="submission" date="2020-12" db="EMBL/GenBank/DDBJ databases">
        <title>New Spironucleus salmonicida genome in near-complete chromosomes.</title>
        <authorList>
            <person name="Xu F."/>
            <person name="Kurt Z."/>
            <person name="Jimenez-Gonzalez A."/>
            <person name="Astvaldsson A."/>
            <person name="Andersson J.O."/>
            <person name="Svard S.G."/>
        </authorList>
    </citation>
    <scope>NUCLEOTIDE SEQUENCE</scope>
    <source>
        <strain evidence="3">ATCC 50377</strain>
    </source>
</reference>
<organism evidence="2">
    <name type="scientific">Spironucleus salmonicida</name>
    <dbReference type="NCBI Taxonomy" id="348837"/>
    <lineage>
        <taxon>Eukaryota</taxon>
        <taxon>Metamonada</taxon>
        <taxon>Diplomonadida</taxon>
        <taxon>Hexamitidae</taxon>
        <taxon>Hexamitinae</taxon>
        <taxon>Spironucleus</taxon>
    </lineage>
</organism>
<keyword evidence="1" id="KW-1133">Transmembrane helix</keyword>
<protein>
    <recommendedName>
        <fullName evidence="5">Transmembrane protein</fullName>
    </recommendedName>
</protein>
<keyword evidence="1" id="KW-0812">Transmembrane</keyword>
<dbReference type="VEuPathDB" id="GiardiaDB:SS50377_21968"/>
<evidence type="ECO:0008006" key="5">
    <source>
        <dbReference type="Google" id="ProtNLM"/>
    </source>
</evidence>
<sequence>MILLQIFAAKTNMICFSTVTQSKVSLKFVTESQTVTVVQNFIITIKGQPLIFVPTQEKLQFVAQFSMDQQQNIAEFFEATPTINIITTEEVQVQVYAKSLLHQFSDLEVLVTMFYTSETDNSIVIQFPIGVDIAKGEYVQLGSDFYNIPSTDPTSLTFTCPGSFAQTNPAHCYDRLKGLLKAQQIQIFTTEHRKFQSSNIYFLGNIIKFLDYMEQIDNKIKFTPLQIIMIVCICALLLMSLVLPIVCCKSNGRKSPINQPLASGFGPIREIKQNTYRRANVYQTREQYQPEFVFQPVKQGQHQYQQQIATTLQYTDV</sequence>